<comment type="caution">
    <text evidence="1">The sequence shown here is derived from an EMBL/GenBank/DDBJ whole genome shotgun (WGS) entry which is preliminary data.</text>
</comment>
<dbReference type="RefSeq" id="WP_234973741.1">
    <property type="nucleotide sequence ID" value="NZ_FQVP01000002.1"/>
</dbReference>
<dbReference type="Proteomes" id="UP000027746">
    <property type="component" value="Unassembled WGS sequence"/>
</dbReference>
<evidence type="ECO:0000313" key="1">
    <source>
        <dbReference type="EMBL" id="KEJ95519.1"/>
    </source>
</evidence>
<proteinExistence type="predicted"/>
<name>A0A073J0Q5_9RHOB</name>
<dbReference type="AlphaFoldDB" id="A0A073J0Q5"/>
<protein>
    <recommendedName>
        <fullName evidence="3">DUF1800 domain-containing protein</fullName>
    </recommendedName>
</protein>
<gene>
    <name evidence="1" type="ORF">SUH3_21275</name>
</gene>
<accession>A0A073J0Q5</accession>
<dbReference type="EMBL" id="JAMD01000006">
    <property type="protein sequence ID" value="KEJ95519.1"/>
    <property type="molecule type" value="Genomic_DNA"/>
</dbReference>
<keyword evidence="2" id="KW-1185">Reference proteome</keyword>
<reference evidence="1 2" key="1">
    <citation type="submission" date="2014-01" db="EMBL/GenBank/DDBJ databases">
        <title>Sulfitobacter sp. H3 (MCCC 1A00686) Genome Sequencing.</title>
        <authorList>
            <person name="Lai Q."/>
            <person name="Hong Z."/>
        </authorList>
    </citation>
    <scope>NUCLEOTIDE SEQUENCE [LARGE SCALE GENOMIC DNA]</scope>
    <source>
        <strain evidence="1 2">H3</strain>
    </source>
</reference>
<evidence type="ECO:0008006" key="3">
    <source>
        <dbReference type="Google" id="ProtNLM"/>
    </source>
</evidence>
<dbReference type="InterPro" id="IPR014917">
    <property type="entry name" value="DUF1800"/>
</dbReference>
<sequence length="461" mass="51002">MRAFQPEFAEMRFGCGLSPVIAPIASVEAMLAGIAAPDAMAQRFPIEPFSTFRERMVASDELRTTLRANRGKPEAKEAQKERNLLKKQARIDMTHWLGMSMLRRTYTETGFFERLVYFWGDHFTATGKAGVVKRATSPYIEDGIRPFVGGRFADLLISAVTHPVMLQFLDQDRSMGPGSERAQKRGKTAGLNENLAREVMELHTLGVDGPYTQDDVRQLAELFTGLSFQPKQGAKFRKDYVEPGAETVLGVTYDDAYSIKPVHAVLEDLSVHPATARHLSWKLAVHFVSDTPDPALIDHVTARYIETEGDLMQVYAALLEHPAAWSQEGANIKPPVEFVGSAMRALAVDPAVVTEMPEKRVRNVLLTPMAVMGQTWQKFSGPDGWPEEDDAWLTPQGLSGRVRWAMAGPEMLRPDLPDPRAFVDTALGSFAPEDVKFAAGAAESKSEAIGLVLMSPAFQRR</sequence>
<dbReference type="Pfam" id="PF08811">
    <property type="entry name" value="DUF1800"/>
    <property type="match status" value="1"/>
</dbReference>
<evidence type="ECO:0000313" key="2">
    <source>
        <dbReference type="Proteomes" id="UP000027746"/>
    </source>
</evidence>
<organism evidence="1 2">
    <name type="scientific">Pseudosulfitobacter pseudonitzschiae</name>
    <dbReference type="NCBI Taxonomy" id="1402135"/>
    <lineage>
        <taxon>Bacteria</taxon>
        <taxon>Pseudomonadati</taxon>
        <taxon>Pseudomonadota</taxon>
        <taxon>Alphaproteobacteria</taxon>
        <taxon>Rhodobacterales</taxon>
        <taxon>Roseobacteraceae</taxon>
        <taxon>Pseudosulfitobacter</taxon>
    </lineage>
</organism>